<organism evidence="2 3">
    <name type="scientific">Orchesella cincta</name>
    <name type="common">Springtail</name>
    <name type="synonym">Podura cincta</name>
    <dbReference type="NCBI Taxonomy" id="48709"/>
    <lineage>
        <taxon>Eukaryota</taxon>
        <taxon>Metazoa</taxon>
        <taxon>Ecdysozoa</taxon>
        <taxon>Arthropoda</taxon>
        <taxon>Hexapoda</taxon>
        <taxon>Collembola</taxon>
        <taxon>Entomobryomorpha</taxon>
        <taxon>Entomobryoidea</taxon>
        <taxon>Orchesellidae</taxon>
        <taxon>Orchesellinae</taxon>
        <taxon>Orchesella</taxon>
    </lineage>
</organism>
<evidence type="ECO:0000313" key="2">
    <source>
        <dbReference type="EMBL" id="ODM99926.1"/>
    </source>
</evidence>
<dbReference type="AlphaFoldDB" id="A0A1D2N3R8"/>
<sequence length="665" mass="77328">MPNMANLTFIPYAISWGYDECKPKGSGGSRPHYKVVSPLFDTEECKEFIKTVPVLKRISIGHINWIGDENPSETHLWGRQDFLSDPQFQGENEVNYFRKTNTDLVTFLQTEGWICLVRIRKVLRMLHELKNFESSIESLSQVAGHPMDAWGSVFEKMHRQSCRCPPCMALHEVKKQLDKKSINTQSISSAVILHVRRCVYRVLTAGIDRIFETFCNRRFSLVWYILYEEFDDHYRDTEFEKLCSLIMNDVVATEPLTSLINFSRTLTELYDVYIDSFNMLVRMLRWMETKFKVFNHLANGISSHVHKDKLDFKTLILHAMFELVYSVPDVFNSRLAALKVIAAYQKIHKNYFGPSIESLVEYIGPTLKVPTGDVIEAALYINPYRDDQFETPQVFQCYWQNRFIIERSQTPWKHLYNSKTKILLRLTVENPCDKNKKLAVNVFVAEDASVSESRIKDQYFTLYEGRLERLAECFDSLAEEVREYYGKPRKRSRSSKCGSSQKELASTRRKPETGSQNPTCQSVTKISVPVKLKRTEKRSRLSKRHRLAVLESLMQRHRRGQRPSTMDNLEQLLTFAVKTGVEGSGMLAGLSEVSKDVYVSITCVDRERRAKADTEFSLNEMMSFIIFWYAKFGCLTEFECQTMARRKFENMSGLFNTKWLKIATM</sequence>
<dbReference type="EMBL" id="LJIJ01000246">
    <property type="protein sequence ID" value="ODM99926.1"/>
    <property type="molecule type" value="Genomic_DNA"/>
</dbReference>
<gene>
    <name evidence="2" type="ORF">Ocin01_06748</name>
</gene>
<dbReference type="Proteomes" id="UP000094527">
    <property type="component" value="Unassembled WGS sequence"/>
</dbReference>
<feature type="region of interest" description="Disordered" evidence="1">
    <location>
        <begin position="488"/>
        <end position="521"/>
    </location>
</feature>
<name>A0A1D2N3R8_ORCCI</name>
<comment type="caution">
    <text evidence="2">The sequence shown here is derived from an EMBL/GenBank/DDBJ whole genome shotgun (WGS) entry which is preliminary data.</text>
</comment>
<evidence type="ECO:0000313" key="3">
    <source>
        <dbReference type="Proteomes" id="UP000094527"/>
    </source>
</evidence>
<reference evidence="2 3" key="1">
    <citation type="journal article" date="2016" name="Genome Biol. Evol.">
        <title>Gene Family Evolution Reflects Adaptation to Soil Environmental Stressors in the Genome of the Collembolan Orchesella cincta.</title>
        <authorList>
            <person name="Faddeeva-Vakhrusheva A."/>
            <person name="Derks M.F."/>
            <person name="Anvar S.Y."/>
            <person name="Agamennone V."/>
            <person name="Suring W."/>
            <person name="Smit S."/>
            <person name="van Straalen N.M."/>
            <person name="Roelofs D."/>
        </authorList>
    </citation>
    <scope>NUCLEOTIDE SEQUENCE [LARGE SCALE GENOMIC DNA]</scope>
    <source>
        <tissue evidence="2">Mixed pool</tissue>
    </source>
</reference>
<evidence type="ECO:0000256" key="1">
    <source>
        <dbReference type="SAM" id="MobiDB-lite"/>
    </source>
</evidence>
<proteinExistence type="predicted"/>
<keyword evidence="3" id="KW-1185">Reference proteome</keyword>
<protein>
    <submittedName>
        <fullName evidence="2">Uncharacterized protein</fullName>
    </submittedName>
</protein>
<accession>A0A1D2N3R8</accession>